<dbReference type="PANTHER" id="PTHR43616:SF5">
    <property type="entry name" value="GLYCEROL DEHYDROGENASE 1"/>
    <property type="match status" value="1"/>
</dbReference>
<dbReference type="InterPro" id="IPR001670">
    <property type="entry name" value="ADH_Fe/GldA"/>
</dbReference>
<feature type="binding site" evidence="11">
    <location>
        <position position="131"/>
    </location>
    <ligand>
        <name>NAD(+)</name>
        <dbReference type="ChEBI" id="CHEBI:57540"/>
    </ligand>
</feature>
<dbReference type="SUPFAM" id="SSF56796">
    <property type="entry name" value="Dehydroquinate synthase-like"/>
    <property type="match status" value="1"/>
</dbReference>
<feature type="binding site" evidence="11">
    <location>
        <position position="41"/>
    </location>
    <ligand>
        <name>NAD(+)</name>
        <dbReference type="ChEBI" id="CHEBI:57540"/>
    </ligand>
</feature>
<comment type="caution">
    <text evidence="13">The sequence shown here is derived from an EMBL/GenBank/DDBJ whole genome shotgun (WGS) entry which is preliminary data.</text>
</comment>
<feature type="binding site" evidence="10">
    <location>
        <position position="127"/>
    </location>
    <ligand>
        <name>glycerol</name>
        <dbReference type="ChEBI" id="CHEBI:17754"/>
    </ligand>
</feature>
<comment type="cofactor">
    <cofactor evidence="9">
        <name>Zn(2+)</name>
        <dbReference type="ChEBI" id="CHEBI:29105"/>
    </cofactor>
    <text evidence="9">Binds 1 zinc ion per subunit.</text>
</comment>
<reference evidence="13 14" key="1">
    <citation type="journal article" date="2013" name="ISME J.">
        <title>Comparative genomics of pathogenic lineages of Vibrio nigripulchritudo identifies virulence-associated traits.</title>
        <authorList>
            <person name="Goudenege D."/>
            <person name="Labreuche Y."/>
            <person name="Krin E."/>
            <person name="Ansquer D."/>
            <person name="Mangenot S."/>
            <person name="Calteau A."/>
            <person name="Medigue C."/>
            <person name="Mazel D."/>
            <person name="Polz M.F."/>
            <person name="Le Roux F."/>
        </authorList>
    </citation>
    <scope>NUCLEOTIDE SEQUENCE [LARGE SCALE GENOMIC DNA]</scope>
    <source>
        <strain evidence="13 14">SOn1</strain>
    </source>
</reference>
<evidence type="ECO:0000256" key="1">
    <source>
        <dbReference type="ARBA" id="ARBA00007358"/>
    </source>
</evidence>
<dbReference type="PIRSF" id="PIRSF000112">
    <property type="entry name" value="Glycerol_dehydrogenase"/>
    <property type="match status" value="1"/>
</dbReference>
<evidence type="ECO:0000256" key="6">
    <source>
        <dbReference type="ARBA" id="ARBA00039147"/>
    </source>
</evidence>
<evidence type="ECO:0000256" key="10">
    <source>
        <dbReference type="PIRSR" id="PIRSR000112-2"/>
    </source>
</evidence>
<comment type="pathway">
    <text evidence="5">Polyol metabolism; glycerol fermentation; glycerone phosphate from glycerol (oxidative route): step 1/2.</text>
</comment>
<keyword evidence="2 9" id="KW-0479">Metal-binding</keyword>
<evidence type="ECO:0000256" key="11">
    <source>
        <dbReference type="PIRSR" id="PIRSR000112-3"/>
    </source>
</evidence>
<dbReference type="EMBL" id="CAOF01000113">
    <property type="protein sequence ID" value="CCO47119.1"/>
    <property type="molecule type" value="Genomic_DNA"/>
</dbReference>
<dbReference type="PANTHER" id="PTHR43616">
    <property type="entry name" value="GLYCEROL DEHYDROGENASE"/>
    <property type="match status" value="1"/>
</dbReference>
<dbReference type="PROSITE" id="PS00913">
    <property type="entry name" value="ADH_IRON_1"/>
    <property type="match status" value="1"/>
</dbReference>
<organism evidence="13 14">
    <name type="scientific">Vibrio nigripulchritudo SOn1</name>
    <dbReference type="NCBI Taxonomy" id="1238450"/>
    <lineage>
        <taxon>Bacteria</taxon>
        <taxon>Pseudomonadati</taxon>
        <taxon>Pseudomonadota</taxon>
        <taxon>Gammaproteobacteria</taxon>
        <taxon>Vibrionales</taxon>
        <taxon>Vibrionaceae</taxon>
        <taxon>Vibrio</taxon>
    </lineage>
</organism>
<dbReference type="Pfam" id="PF00465">
    <property type="entry name" value="Fe-ADH"/>
    <property type="match status" value="1"/>
</dbReference>
<dbReference type="Gene3D" id="1.20.1090.10">
    <property type="entry name" value="Dehydroquinate synthase-like - alpha domain"/>
    <property type="match status" value="1"/>
</dbReference>
<evidence type="ECO:0000313" key="14">
    <source>
        <dbReference type="Proteomes" id="UP000018211"/>
    </source>
</evidence>
<dbReference type="RefSeq" id="WP_022612034.1">
    <property type="nucleotide sequence ID" value="NZ_LK391965.1"/>
</dbReference>
<evidence type="ECO:0000256" key="9">
    <source>
        <dbReference type="PIRSR" id="PIRSR000112-1"/>
    </source>
</evidence>
<accession>A0AAV2VR21</accession>
<dbReference type="InterPro" id="IPR018211">
    <property type="entry name" value="ADH_Fe_CS"/>
</dbReference>
<dbReference type="EC" id="1.1.1.6" evidence="6"/>
<dbReference type="GO" id="GO:0008888">
    <property type="term" value="F:glycerol dehydrogenase (NAD+) activity"/>
    <property type="evidence" value="ECO:0007669"/>
    <property type="project" value="UniProtKB-EC"/>
</dbReference>
<keyword evidence="3 13" id="KW-0560">Oxidoreductase</keyword>
<comment type="catalytic activity">
    <reaction evidence="8">
        <text>glycerol + NAD(+) = dihydroxyacetone + NADH + H(+)</text>
        <dbReference type="Rhea" id="RHEA:13769"/>
        <dbReference type="ChEBI" id="CHEBI:15378"/>
        <dbReference type="ChEBI" id="CHEBI:16016"/>
        <dbReference type="ChEBI" id="CHEBI:17754"/>
        <dbReference type="ChEBI" id="CHEBI:57540"/>
        <dbReference type="ChEBI" id="CHEBI:57945"/>
        <dbReference type="EC" id="1.1.1.6"/>
    </reaction>
</comment>
<name>A0AAV2VR21_9VIBR</name>
<dbReference type="InterPro" id="IPR016205">
    <property type="entry name" value="Glycerol_DH"/>
</dbReference>
<keyword evidence="4 11" id="KW-0520">NAD</keyword>
<feature type="binding site" evidence="9">
    <location>
        <position position="177"/>
    </location>
    <ligand>
        <name>glycerol</name>
        <dbReference type="ChEBI" id="CHEBI:17754"/>
    </ligand>
</feature>
<dbReference type="GO" id="GO:0046872">
    <property type="term" value="F:metal ion binding"/>
    <property type="evidence" value="ECO:0007669"/>
    <property type="project" value="UniProtKB-KW"/>
</dbReference>
<feature type="binding site" evidence="9">
    <location>
        <position position="260"/>
    </location>
    <ligand>
        <name>glycerol</name>
        <dbReference type="ChEBI" id="CHEBI:17754"/>
    </ligand>
</feature>
<evidence type="ECO:0000256" key="7">
    <source>
        <dbReference type="ARBA" id="ARBA00040132"/>
    </source>
</evidence>
<dbReference type="CDD" id="cd08170">
    <property type="entry name" value="GlyDH"/>
    <property type="match status" value="1"/>
</dbReference>
<evidence type="ECO:0000256" key="3">
    <source>
        <dbReference type="ARBA" id="ARBA00023002"/>
    </source>
</evidence>
<dbReference type="Proteomes" id="UP000018211">
    <property type="component" value="Unassembled WGS sequence"/>
</dbReference>
<keyword evidence="9" id="KW-0862">Zinc</keyword>
<feature type="binding site" evidence="11">
    <location>
        <position position="133"/>
    </location>
    <ligand>
        <name>NAD(+)</name>
        <dbReference type="ChEBI" id="CHEBI:57540"/>
    </ligand>
</feature>
<evidence type="ECO:0000256" key="8">
    <source>
        <dbReference type="ARBA" id="ARBA00049006"/>
    </source>
</evidence>
<evidence type="ECO:0000256" key="5">
    <source>
        <dbReference type="ARBA" id="ARBA00037918"/>
    </source>
</evidence>
<sequence length="373" mass="39845">MTSPTLLTTNFPSRYVQGSGAMAQLIPELDKLGKHPVIYVDQNAYSAVIDALQPIPSHVSVFSVEAECTTKKIEQTLADLQSHNADCIVGMGGGKVIDLCRASADILSDKLGRIIPFVSVPTVAASDAPCSSLAVIYSEEGAFVKDLFVKRPPNLVLVDSAIVIGAPARTFAAGVGDAMATWYEAESCLNSGTRNFCGGFATQLSTMVAQLCRDTLFENAAQAVEDCHNKRLSPAFEKVLEANILLSGIGFESVGVASAHAVHHGLTELPASYERVHHLMHGEKVAFGVVVSMILNDKPQSELEKVIRLFRAIGLPCNLDDLDIKPTDTHAIDIIATKTCEAGSIAYNEPVKITHEIVVNAIHQAHKAGKTMA</sequence>
<feature type="domain" description="Alcohol dehydrogenase iron-type/glycerol dehydrogenase GldA" evidence="12">
    <location>
        <begin position="12"/>
        <end position="159"/>
    </location>
</feature>
<comment type="similarity">
    <text evidence="1">Belongs to the iron-containing alcohol dehydrogenase family.</text>
</comment>
<feature type="binding site" evidence="11">
    <location>
        <position position="137"/>
    </location>
    <ligand>
        <name>NAD(+)</name>
        <dbReference type="ChEBI" id="CHEBI:57540"/>
    </ligand>
</feature>
<evidence type="ECO:0000256" key="4">
    <source>
        <dbReference type="ARBA" id="ARBA00023027"/>
    </source>
</evidence>
<feature type="binding site" evidence="11">
    <location>
        <begin position="94"/>
        <end position="98"/>
    </location>
    <ligand>
        <name>NAD(+)</name>
        <dbReference type="ChEBI" id="CHEBI:57540"/>
    </ligand>
</feature>
<dbReference type="NCBIfam" id="NF006941">
    <property type="entry name" value="PRK09423.1"/>
    <property type="match status" value="1"/>
</dbReference>
<evidence type="ECO:0000259" key="12">
    <source>
        <dbReference type="Pfam" id="PF00465"/>
    </source>
</evidence>
<evidence type="ECO:0000313" key="13">
    <source>
        <dbReference type="EMBL" id="CCO47119.1"/>
    </source>
</evidence>
<evidence type="ECO:0000256" key="2">
    <source>
        <dbReference type="ARBA" id="ARBA00022723"/>
    </source>
</evidence>
<protein>
    <recommendedName>
        <fullName evidence="7">Glycerol dehydrogenase</fullName>
        <ecNumber evidence="6">1.1.1.6</ecNumber>
    </recommendedName>
</protein>
<feature type="binding site" evidence="9">
    <location>
        <position position="281"/>
    </location>
    <ligand>
        <name>glycerol</name>
        <dbReference type="ChEBI" id="CHEBI:17754"/>
    </ligand>
</feature>
<dbReference type="Gene3D" id="3.40.50.1970">
    <property type="match status" value="1"/>
</dbReference>
<proteinExistence type="inferred from homology"/>
<dbReference type="AlphaFoldDB" id="A0AAV2VR21"/>
<gene>
    <name evidence="13" type="ORF">VIBNISOn1_230018</name>
</gene>